<comment type="caution">
    <text evidence="1">The sequence shown here is derived from an EMBL/GenBank/DDBJ whole genome shotgun (WGS) entry which is preliminary data.</text>
</comment>
<evidence type="ECO:0000313" key="1">
    <source>
        <dbReference type="EMBL" id="KRP48251.1"/>
    </source>
</evidence>
<protein>
    <submittedName>
        <fullName evidence="1">Uncharacterized protein</fullName>
    </submittedName>
</protein>
<sequence length="72" mass="8196">MLFLECLQQAVRKRLVKVIRNDQFPFHRAYSASRRLSRSHQLGKCQAMLGDSDDLASVGLLNQFQKVGFCPA</sequence>
<dbReference type="AlphaFoldDB" id="A0A0R2YQA5"/>
<name>A0A0R2YQA5_9PSED</name>
<gene>
    <name evidence="1" type="ORF">TU73_05110</name>
</gene>
<proteinExistence type="predicted"/>
<organism evidence="1 2">
    <name type="scientific">Pseudomonas libanensis</name>
    <dbReference type="NCBI Taxonomy" id="75588"/>
    <lineage>
        <taxon>Bacteria</taxon>
        <taxon>Pseudomonadati</taxon>
        <taxon>Pseudomonadota</taxon>
        <taxon>Gammaproteobacteria</taxon>
        <taxon>Pseudomonadales</taxon>
        <taxon>Pseudomonadaceae</taxon>
        <taxon>Pseudomonas</taxon>
    </lineage>
</organism>
<accession>A0A0R2YQA5</accession>
<evidence type="ECO:0000313" key="2">
    <source>
        <dbReference type="Proteomes" id="UP000051446"/>
    </source>
</evidence>
<dbReference type="PATRIC" id="fig|75588.4.peg.3315"/>
<dbReference type="Proteomes" id="UP000051446">
    <property type="component" value="Unassembled WGS sequence"/>
</dbReference>
<reference evidence="1 2" key="1">
    <citation type="submission" date="2015-02" db="EMBL/GenBank/DDBJ databases">
        <title>Pseudomonas helleri sp. nov. and Pseudomonas weihenstephanensis sp. nov., isolated from raw cows milk.</title>
        <authorList>
            <person name="von Neubeck M."/>
            <person name="Huptas C."/>
            <person name="Wenning M."/>
            <person name="Scherer S."/>
        </authorList>
    </citation>
    <scope>NUCLEOTIDE SEQUENCE [LARGE SCALE GENOMIC DNA]</scope>
    <source>
        <strain evidence="1 2">DSM 17149</strain>
    </source>
</reference>
<dbReference type="EMBL" id="JYLH01000002">
    <property type="protein sequence ID" value="KRP48251.1"/>
    <property type="molecule type" value="Genomic_DNA"/>
</dbReference>